<accession>D6ZEU0</accession>
<keyword evidence="2" id="KW-1185">Reference proteome</keyword>
<name>D6ZEU0_SEGRD</name>
<evidence type="ECO:0000313" key="2">
    <source>
        <dbReference type="Proteomes" id="UP000002247"/>
    </source>
</evidence>
<dbReference type="Pfam" id="PF12028">
    <property type="entry name" value="DUF3515"/>
    <property type="match status" value="1"/>
</dbReference>
<dbReference type="RefSeq" id="WP_013137920.1">
    <property type="nucleotide sequence ID" value="NC_014168.1"/>
</dbReference>
<dbReference type="KEGG" id="srt:Srot_0991"/>
<dbReference type="Proteomes" id="UP000002247">
    <property type="component" value="Chromosome"/>
</dbReference>
<organism evidence="1 2">
    <name type="scientific">Segniliparus rotundus (strain ATCC BAA-972 / CDC 1076 / CIP 108378 / DSM 44985 / JCM 13578)</name>
    <dbReference type="NCBI Taxonomy" id="640132"/>
    <lineage>
        <taxon>Bacteria</taxon>
        <taxon>Bacillati</taxon>
        <taxon>Actinomycetota</taxon>
        <taxon>Actinomycetes</taxon>
        <taxon>Mycobacteriales</taxon>
        <taxon>Segniliparaceae</taxon>
        <taxon>Segniliparus</taxon>
    </lineage>
</organism>
<dbReference type="EMBL" id="CP001958">
    <property type="protein sequence ID" value="ADG97464.1"/>
    <property type="molecule type" value="Genomic_DNA"/>
</dbReference>
<dbReference type="HOGENOM" id="CLU_057312_1_0_11"/>
<proteinExistence type="predicted"/>
<gene>
    <name evidence="1" type="ordered locus">Srot_0991</name>
</gene>
<evidence type="ECO:0000313" key="1">
    <source>
        <dbReference type="EMBL" id="ADG97464.1"/>
    </source>
</evidence>
<reference evidence="1 2" key="1">
    <citation type="journal article" date="2010" name="Stand. Genomic Sci.">
        <title>Complete genome sequence of Segniliparus rotundus type strain (CDC 1076).</title>
        <authorList>
            <person name="Sikorski J."/>
            <person name="Lapidus A."/>
            <person name="Copeland A."/>
            <person name="Misra M."/>
            <person name="Glavina Del Rio T."/>
            <person name="Nolan M."/>
            <person name="Lucas S."/>
            <person name="Chen F."/>
            <person name="Tice H."/>
            <person name="Cheng J.F."/>
            <person name="Jando M."/>
            <person name="Schneider S."/>
            <person name="Bruce D."/>
            <person name="Goodwin L."/>
            <person name="Pitluck S."/>
            <person name="Liolios K."/>
            <person name="Mikhailova N."/>
            <person name="Pati A."/>
            <person name="Ivanova N."/>
            <person name="Mavromatis K."/>
            <person name="Chen A."/>
            <person name="Palaniappan K."/>
            <person name="Chertkov O."/>
            <person name="Land M."/>
            <person name="Hauser L."/>
            <person name="Chang Y.J."/>
            <person name="Jeffries C.D."/>
            <person name="Brettin T."/>
            <person name="Detter J.C."/>
            <person name="Han C."/>
            <person name="Rohde M."/>
            <person name="Goker M."/>
            <person name="Bristow J."/>
            <person name="Eisen J.A."/>
            <person name="Markowitz V."/>
            <person name="Hugenholtz P."/>
            <person name="Kyrpides N.C."/>
            <person name="Klenk H.P."/>
        </authorList>
    </citation>
    <scope>NUCLEOTIDE SEQUENCE [LARGE SCALE GENOMIC DNA]</scope>
    <source>
        <strain evidence="2">ATCC BAA-972 / CDC 1076 / CIP 108378 / DSM 44985 / JCM 13578</strain>
    </source>
</reference>
<sequence>MRHAARTRLVIVAVLPFLLVAVVLFLAKRVQRDAPDNVVRLADVPAPQAGSPECGKLLGELPQRLGPFTRAALADPAPAGAAGWRGAKGELVELHCGVPRPDELRRDAVFQEVSADQSLPAVKWLRVGDEAGRAEQTWVAVDRPVYIRLSYDPGVGTTAPVQGVSEAVAKALPAQNPDYGN</sequence>
<dbReference type="AlphaFoldDB" id="D6ZEU0"/>
<dbReference type="InterPro" id="IPR021903">
    <property type="entry name" value="DUF3515"/>
</dbReference>
<dbReference type="eggNOG" id="ENOG50336I4">
    <property type="taxonomic scope" value="Bacteria"/>
</dbReference>
<dbReference type="STRING" id="640132.Srot_0991"/>
<protein>
    <submittedName>
        <fullName evidence="1">Uncharacterized protein</fullName>
    </submittedName>
</protein>